<keyword evidence="3" id="KW-1185">Reference proteome</keyword>
<organism evidence="2 3">
    <name type="scientific">Alloyangia pacifica</name>
    <dbReference type="NCBI Taxonomy" id="311180"/>
    <lineage>
        <taxon>Bacteria</taxon>
        <taxon>Pseudomonadati</taxon>
        <taxon>Pseudomonadota</taxon>
        <taxon>Alphaproteobacteria</taxon>
        <taxon>Rhodobacterales</taxon>
        <taxon>Roseobacteraceae</taxon>
        <taxon>Alloyangia</taxon>
    </lineage>
</organism>
<keyword evidence="1" id="KW-0812">Transmembrane</keyword>
<protein>
    <submittedName>
        <fullName evidence="2">Uncharacterized protein</fullName>
    </submittedName>
</protein>
<name>A0A1I6W791_9RHOB</name>
<proteinExistence type="predicted"/>
<evidence type="ECO:0000313" key="2">
    <source>
        <dbReference type="EMBL" id="SFT21444.1"/>
    </source>
</evidence>
<dbReference type="RefSeq" id="WP_092430679.1">
    <property type="nucleotide sequence ID" value="NZ_FNCL01000021.1"/>
</dbReference>
<evidence type="ECO:0000313" key="3">
    <source>
        <dbReference type="Proteomes" id="UP000199392"/>
    </source>
</evidence>
<evidence type="ECO:0000256" key="1">
    <source>
        <dbReference type="SAM" id="Phobius"/>
    </source>
</evidence>
<dbReference type="Proteomes" id="UP000199392">
    <property type="component" value="Unassembled WGS sequence"/>
</dbReference>
<feature type="transmembrane region" description="Helical" evidence="1">
    <location>
        <begin position="157"/>
        <end position="175"/>
    </location>
</feature>
<dbReference type="AlphaFoldDB" id="A0A1I6W791"/>
<sequence length="305" mass="33007">MQRGAIQPSEPKDYFSAARARVDNYAKSTFSLAGSARLHRRALGLDVLCAPLNVVLAPLHALLRLISLLLRAVRLRRAAALLRRVHLILPTRTARTVEEGLLKHVFALPDGPGRSIADRFAEAPPLRDDTSLSEDETRRRAERAAANIKTYTGTRSAVAEMTTALLTICFGAWLFHRLTPGMLSLAPALADSYAMDAAIGNFPLGRGLGGLWYGAFPVGASPLAIVTVALMLIVTAAIITAFAGVLADPVQTRLGVHQARLRRLVTAVERDMTGSDSAPFAAREHLYARVFDIADIAGGLFRHFR</sequence>
<gene>
    <name evidence="2" type="ORF">SAMN04488050_11569</name>
</gene>
<keyword evidence="1" id="KW-0472">Membrane</keyword>
<dbReference type="InterPro" id="IPR046575">
    <property type="entry name" value="DUF6635"/>
</dbReference>
<feature type="transmembrane region" description="Helical" evidence="1">
    <location>
        <begin position="223"/>
        <end position="247"/>
    </location>
</feature>
<dbReference type="Pfam" id="PF20340">
    <property type="entry name" value="DUF6635"/>
    <property type="match status" value="2"/>
</dbReference>
<keyword evidence="1" id="KW-1133">Transmembrane helix</keyword>
<dbReference type="STRING" id="311180.SAMN04488050_11569"/>
<dbReference type="EMBL" id="FOZW01000015">
    <property type="protein sequence ID" value="SFT21444.1"/>
    <property type="molecule type" value="Genomic_DNA"/>
</dbReference>
<dbReference type="OrthoDB" id="9342581at2"/>
<reference evidence="3" key="1">
    <citation type="submission" date="2016-10" db="EMBL/GenBank/DDBJ databases">
        <authorList>
            <person name="Varghese N."/>
            <person name="Submissions S."/>
        </authorList>
    </citation>
    <scope>NUCLEOTIDE SEQUENCE [LARGE SCALE GENOMIC DNA]</scope>
    <source>
        <strain evidence="3">DSM 26894</strain>
    </source>
</reference>
<accession>A0A1I6W791</accession>